<evidence type="ECO:0000256" key="1">
    <source>
        <dbReference type="SAM" id="Phobius"/>
    </source>
</evidence>
<proteinExistence type="predicted"/>
<dbReference type="EMBL" id="JARKIK010000033">
    <property type="protein sequence ID" value="KAK8740527.1"/>
    <property type="molecule type" value="Genomic_DNA"/>
</dbReference>
<comment type="caution">
    <text evidence="2">The sequence shown here is derived from an EMBL/GenBank/DDBJ whole genome shotgun (WGS) entry which is preliminary data.</text>
</comment>
<reference evidence="2 3" key="1">
    <citation type="journal article" date="2024" name="BMC Genomics">
        <title>Genome assembly of redclaw crayfish (Cherax quadricarinatus) provides insights into its immune adaptation and hypoxia tolerance.</title>
        <authorList>
            <person name="Liu Z."/>
            <person name="Zheng J."/>
            <person name="Li H."/>
            <person name="Fang K."/>
            <person name="Wang S."/>
            <person name="He J."/>
            <person name="Zhou D."/>
            <person name="Weng S."/>
            <person name="Chi M."/>
            <person name="Gu Z."/>
            <person name="He J."/>
            <person name="Li F."/>
            <person name="Wang M."/>
        </authorList>
    </citation>
    <scope>NUCLEOTIDE SEQUENCE [LARGE SCALE GENOMIC DNA]</scope>
    <source>
        <strain evidence="2">ZL_2023a</strain>
    </source>
</reference>
<evidence type="ECO:0000313" key="2">
    <source>
        <dbReference type="EMBL" id="KAK8740527.1"/>
    </source>
</evidence>
<accession>A0AAW0X9E0</accession>
<name>A0AAW0X9E0_CHEQU</name>
<sequence length="121" mass="14101">MMNEATQVFRRIDYCFGIEALARFYKKFYCMLLVSSIFVMCNVQSFKHFGILMRAEHKQENLISWIYGSIHCPIFISVMEMKAGILASGIAPLYMLSSHQTDNFFLRIHGYLKISLKKQVT</sequence>
<keyword evidence="3" id="KW-1185">Reference proteome</keyword>
<dbReference type="Proteomes" id="UP001445076">
    <property type="component" value="Unassembled WGS sequence"/>
</dbReference>
<keyword evidence="1" id="KW-0812">Transmembrane</keyword>
<dbReference type="EMBL" id="JARKIK010000033">
    <property type="protein sequence ID" value="KAK8740525.1"/>
    <property type="molecule type" value="Genomic_DNA"/>
</dbReference>
<reference evidence="2" key="2">
    <citation type="submission" date="2024-01" db="EMBL/GenBank/DDBJ databases">
        <authorList>
            <person name="He J."/>
            <person name="Wang M."/>
            <person name="Zheng J."/>
            <person name="Liu Z."/>
        </authorList>
    </citation>
    <scope>NUCLEOTIDE SEQUENCE</scope>
    <source>
        <strain evidence="2">ZL_2023a</strain>
        <tissue evidence="2">Muscle</tissue>
    </source>
</reference>
<gene>
    <name evidence="2" type="ORF">OTU49_002957</name>
</gene>
<dbReference type="AlphaFoldDB" id="A0AAW0X9E0"/>
<protein>
    <submittedName>
        <fullName evidence="2">Uncharacterized protein</fullName>
    </submittedName>
</protein>
<organism evidence="2 3">
    <name type="scientific">Cherax quadricarinatus</name>
    <name type="common">Australian red claw crayfish</name>
    <dbReference type="NCBI Taxonomy" id="27406"/>
    <lineage>
        <taxon>Eukaryota</taxon>
        <taxon>Metazoa</taxon>
        <taxon>Ecdysozoa</taxon>
        <taxon>Arthropoda</taxon>
        <taxon>Crustacea</taxon>
        <taxon>Multicrustacea</taxon>
        <taxon>Malacostraca</taxon>
        <taxon>Eumalacostraca</taxon>
        <taxon>Eucarida</taxon>
        <taxon>Decapoda</taxon>
        <taxon>Pleocyemata</taxon>
        <taxon>Astacidea</taxon>
        <taxon>Parastacoidea</taxon>
        <taxon>Parastacidae</taxon>
        <taxon>Cherax</taxon>
    </lineage>
</organism>
<keyword evidence="1" id="KW-1133">Transmembrane helix</keyword>
<dbReference type="EMBL" id="JARKIK010000033">
    <property type="protein sequence ID" value="KAK8740530.1"/>
    <property type="molecule type" value="Genomic_DNA"/>
</dbReference>
<feature type="transmembrane region" description="Helical" evidence="1">
    <location>
        <begin position="28"/>
        <end position="46"/>
    </location>
</feature>
<evidence type="ECO:0000313" key="3">
    <source>
        <dbReference type="Proteomes" id="UP001445076"/>
    </source>
</evidence>
<keyword evidence="1" id="KW-0472">Membrane</keyword>
<dbReference type="EMBL" id="JARKIK010000033">
    <property type="protein sequence ID" value="KAK8740532.1"/>
    <property type="molecule type" value="Genomic_DNA"/>
</dbReference>